<dbReference type="Proteomes" id="UP001596514">
    <property type="component" value="Unassembled WGS sequence"/>
</dbReference>
<dbReference type="CDD" id="cd00306">
    <property type="entry name" value="Peptidases_S8_S53"/>
    <property type="match status" value="1"/>
</dbReference>
<dbReference type="Gene3D" id="3.40.50.200">
    <property type="entry name" value="Peptidase S8/S53 domain"/>
    <property type="match status" value="1"/>
</dbReference>
<name>A0ABW2TGU0_9ACTN</name>
<dbReference type="SUPFAM" id="SSF52743">
    <property type="entry name" value="Subtilisin-like"/>
    <property type="match status" value="1"/>
</dbReference>
<evidence type="ECO:0000256" key="3">
    <source>
        <dbReference type="ARBA" id="ARBA00022801"/>
    </source>
</evidence>
<reference evidence="8" key="1">
    <citation type="journal article" date="2019" name="Int. J. Syst. Evol. Microbiol.">
        <title>The Global Catalogue of Microorganisms (GCM) 10K type strain sequencing project: providing services to taxonomists for standard genome sequencing and annotation.</title>
        <authorList>
            <consortium name="The Broad Institute Genomics Platform"/>
            <consortium name="The Broad Institute Genome Sequencing Center for Infectious Disease"/>
            <person name="Wu L."/>
            <person name="Ma J."/>
        </authorList>
    </citation>
    <scope>NUCLEOTIDE SEQUENCE [LARGE SCALE GENOMIC DNA]</scope>
    <source>
        <strain evidence="8">JCM 10083</strain>
    </source>
</reference>
<organism evidence="7 8">
    <name type="scientific">Streptosporangium amethystogenes subsp. fukuiense</name>
    <dbReference type="NCBI Taxonomy" id="698418"/>
    <lineage>
        <taxon>Bacteria</taxon>
        <taxon>Bacillati</taxon>
        <taxon>Actinomycetota</taxon>
        <taxon>Actinomycetes</taxon>
        <taxon>Streptosporangiales</taxon>
        <taxon>Streptosporangiaceae</taxon>
        <taxon>Streptosporangium</taxon>
    </lineage>
</organism>
<dbReference type="InterPro" id="IPR000209">
    <property type="entry name" value="Peptidase_S8/S53_dom"/>
</dbReference>
<keyword evidence="2" id="KW-0645">Protease</keyword>
<evidence type="ECO:0000256" key="2">
    <source>
        <dbReference type="ARBA" id="ARBA00022670"/>
    </source>
</evidence>
<feature type="domain" description="Peptidase S8/S53" evidence="6">
    <location>
        <begin position="111"/>
        <end position="328"/>
    </location>
</feature>
<dbReference type="InterPro" id="IPR036852">
    <property type="entry name" value="Peptidase_S8/S53_dom_sf"/>
</dbReference>
<dbReference type="EMBL" id="JBHTEE010000001">
    <property type="protein sequence ID" value="MFC7607190.1"/>
    <property type="molecule type" value="Genomic_DNA"/>
</dbReference>
<dbReference type="RefSeq" id="WP_343967696.1">
    <property type="nucleotide sequence ID" value="NZ_BAAAGK010000059.1"/>
</dbReference>
<keyword evidence="3" id="KW-0378">Hydrolase</keyword>
<evidence type="ECO:0000256" key="4">
    <source>
        <dbReference type="ARBA" id="ARBA00022825"/>
    </source>
</evidence>
<protein>
    <submittedName>
        <fullName evidence="7">S8 family serine peptidase</fullName>
    </submittedName>
</protein>
<comment type="caution">
    <text evidence="5">Lacks conserved residue(s) required for the propagation of feature annotation.</text>
</comment>
<dbReference type="Pfam" id="PF00082">
    <property type="entry name" value="Peptidase_S8"/>
    <property type="match status" value="1"/>
</dbReference>
<keyword evidence="8" id="KW-1185">Reference proteome</keyword>
<keyword evidence="4" id="KW-0720">Serine protease</keyword>
<evidence type="ECO:0000259" key="6">
    <source>
        <dbReference type="Pfam" id="PF00082"/>
    </source>
</evidence>
<sequence>MDTDMERVEPIPGSPALIRKGQLLTDASGMAATARWADAVTEAQGIYRVRLSSGVDVCDLVASLRERGFPASPNHVLTGQPLYFGGPASRPFPSRALPMPEPAADRAAAAAVTVALADTGLVSHPWWRTSPWFLERGQEAAEVPDSDGDGELDPQAGHGTFITGLVLRSAPAARPRPIRMLNSHGIGDEAGLLRVLGRLRAEPPRVLNLSFGGHTFDDGPSPLVEAALAELAGTVTVACAGNTASDRPFWPAASPGVIAVGALDAAERARAPFSAYGPWVDACARGEWLSSTFLERGAFRGYACWSGTSFAAALVSGAIAAASADRPSREAAEHVLDPARAGRIPDLGVVVPTPG</sequence>
<dbReference type="InterPro" id="IPR050131">
    <property type="entry name" value="Peptidase_S8_subtilisin-like"/>
</dbReference>
<accession>A0ABW2TGU0</accession>
<dbReference type="PROSITE" id="PS51892">
    <property type="entry name" value="SUBTILASE"/>
    <property type="match status" value="1"/>
</dbReference>
<gene>
    <name evidence="7" type="ORF">ACFQVD_44585</name>
</gene>
<dbReference type="PANTHER" id="PTHR43806">
    <property type="entry name" value="PEPTIDASE S8"/>
    <property type="match status" value="1"/>
</dbReference>
<evidence type="ECO:0000313" key="8">
    <source>
        <dbReference type="Proteomes" id="UP001596514"/>
    </source>
</evidence>
<comment type="caution">
    <text evidence="7">The sequence shown here is derived from an EMBL/GenBank/DDBJ whole genome shotgun (WGS) entry which is preliminary data.</text>
</comment>
<proteinExistence type="inferred from homology"/>
<comment type="similarity">
    <text evidence="1 5">Belongs to the peptidase S8 family.</text>
</comment>
<dbReference type="PANTHER" id="PTHR43806:SF11">
    <property type="entry name" value="CEREVISIN-RELATED"/>
    <property type="match status" value="1"/>
</dbReference>
<evidence type="ECO:0000256" key="5">
    <source>
        <dbReference type="PROSITE-ProRule" id="PRU01240"/>
    </source>
</evidence>
<evidence type="ECO:0000313" key="7">
    <source>
        <dbReference type="EMBL" id="MFC7607190.1"/>
    </source>
</evidence>
<evidence type="ECO:0000256" key="1">
    <source>
        <dbReference type="ARBA" id="ARBA00011073"/>
    </source>
</evidence>